<organism evidence="2 3">
    <name type="scientific">Botryotinia narcissicola</name>
    <dbReference type="NCBI Taxonomy" id="278944"/>
    <lineage>
        <taxon>Eukaryota</taxon>
        <taxon>Fungi</taxon>
        <taxon>Dikarya</taxon>
        <taxon>Ascomycota</taxon>
        <taxon>Pezizomycotina</taxon>
        <taxon>Leotiomycetes</taxon>
        <taxon>Helotiales</taxon>
        <taxon>Sclerotiniaceae</taxon>
        <taxon>Botryotinia</taxon>
    </lineage>
</organism>
<gene>
    <name evidence="2" type="ORF">BOTNAR_0261g00110</name>
</gene>
<evidence type="ECO:0000256" key="1">
    <source>
        <dbReference type="SAM" id="MobiDB-lite"/>
    </source>
</evidence>
<evidence type="ECO:0000313" key="2">
    <source>
        <dbReference type="EMBL" id="TGO54678.1"/>
    </source>
</evidence>
<dbReference type="OrthoDB" id="3200163at2759"/>
<reference evidence="2 3" key="1">
    <citation type="submission" date="2017-12" db="EMBL/GenBank/DDBJ databases">
        <title>Comparative genomics of Botrytis spp.</title>
        <authorList>
            <person name="Valero-Jimenez C.A."/>
            <person name="Tapia P."/>
            <person name="Veloso J."/>
            <person name="Silva-Moreno E."/>
            <person name="Staats M."/>
            <person name="Valdes J.H."/>
            <person name="Van Kan J.A.L."/>
        </authorList>
    </citation>
    <scope>NUCLEOTIDE SEQUENCE [LARGE SCALE GENOMIC DNA]</scope>
    <source>
        <strain evidence="2 3">MUCL2120</strain>
    </source>
</reference>
<evidence type="ECO:0000313" key="3">
    <source>
        <dbReference type="Proteomes" id="UP000297452"/>
    </source>
</evidence>
<feature type="region of interest" description="Disordered" evidence="1">
    <location>
        <begin position="63"/>
        <end position="82"/>
    </location>
</feature>
<sequence length="182" mass="20528">MEKRLGRANSLMMMAHQNYIASLSKSRHDEQVRLATQQFLEMVEMRNTLNNFNSAASIVTTHQQTSLNTTTSSSTSSGNTTSCSRSIKPLSKCQKILNAKLRLPFFSGVWELCAYQQSVSGWTFTLRTYNIVEYYAPIMEMARDGDVTGMQQLFQTRQASLFDVDQFGGTLLHVGNFLPSFI</sequence>
<dbReference type="Proteomes" id="UP000297452">
    <property type="component" value="Unassembled WGS sequence"/>
</dbReference>
<comment type="caution">
    <text evidence="2">The sequence shown here is derived from an EMBL/GenBank/DDBJ whole genome shotgun (WGS) entry which is preliminary data.</text>
</comment>
<name>A0A4Z1HZH0_9HELO</name>
<accession>A0A4Z1HZH0</accession>
<keyword evidence="3" id="KW-1185">Reference proteome</keyword>
<protein>
    <submittedName>
        <fullName evidence="2">Uncharacterized protein</fullName>
    </submittedName>
</protein>
<dbReference type="AlphaFoldDB" id="A0A4Z1HZH0"/>
<dbReference type="EMBL" id="PQXJ01000261">
    <property type="protein sequence ID" value="TGO54678.1"/>
    <property type="molecule type" value="Genomic_DNA"/>
</dbReference>
<proteinExistence type="predicted"/>